<dbReference type="Proteomes" id="UP000274211">
    <property type="component" value="Unassembled WGS sequence"/>
</dbReference>
<feature type="transmembrane region" description="Helical" evidence="1">
    <location>
        <begin position="87"/>
        <end position="104"/>
    </location>
</feature>
<feature type="transmembrane region" description="Helical" evidence="1">
    <location>
        <begin position="36"/>
        <end position="53"/>
    </location>
</feature>
<dbReference type="Pfam" id="PF14256">
    <property type="entry name" value="YwiC"/>
    <property type="match status" value="1"/>
</dbReference>
<keyword evidence="1" id="KW-0472">Membrane</keyword>
<keyword evidence="1" id="KW-0812">Transmembrane</keyword>
<evidence type="ECO:0000313" key="4">
    <source>
        <dbReference type="Proteomes" id="UP000253728"/>
    </source>
</evidence>
<gene>
    <name evidence="2" type="ORF">DOL88_05225</name>
    <name evidence="3" type="ORF">NCTC5908_02444</name>
</gene>
<dbReference type="InterPro" id="IPR025576">
    <property type="entry name" value="YwiC"/>
</dbReference>
<feature type="transmembrane region" description="Helical" evidence="1">
    <location>
        <begin position="218"/>
        <end position="236"/>
    </location>
</feature>
<dbReference type="GeneID" id="49635064"/>
<dbReference type="RefSeq" id="WP_005702663.1">
    <property type="nucleotide sequence ID" value="NZ_CAUTUO010000007.1"/>
</dbReference>
<feature type="transmembrane region" description="Helical" evidence="1">
    <location>
        <begin position="116"/>
        <end position="133"/>
    </location>
</feature>
<dbReference type="KEGG" id="aaz:ADJ80_06455"/>
<proteinExistence type="predicted"/>
<evidence type="ECO:0008006" key="6">
    <source>
        <dbReference type="Google" id="ProtNLM"/>
    </source>
</evidence>
<dbReference type="OMA" id="MRERKNP"/>
<dbReference type="EMBL" id="QMGS01000055">
    <property type="protein sequence ID" value="RMW86368.1"/>
    <property type="molecule type" value="Genomic_DNA"/>
</dbReference>
<keyword evidence="5" id="KW-1185">Reference proteome</keyword>
<evidence type="ECO:0000256" key="1">
    <source>
        <dbReference type="SAM" id="Phobius"/>
    </source>
</evidence>
<feature type="transmembrane region" description="Helical" evidence="1">
    <location>
        <begin position="171"/>
        <end position="198"/>
    </location>
</feature>
<evidence type="ECO:0000313" key="5">
    <source>
        <dbReference type="Proteomes" id="UP000274211"/>
    </source>
</evidence>
<dbReference type="Proteomes" id="UP000253728">
    <property type="component" value="Unassembled WGS sequence"/>
</dbReference>
<evidence type="ECO:0000313" key="2">
    <source>
        <dbReference type="EMBL" id="RMW86368.1"/>
    </source>
</evidence>
<evidence type="ECO:0000313" key="3">
    <source>
        <dbReference type="EMBL" id="SSZ30614.1"/>
    </source>
</evidence>
<dbReference type="AlphaFoldDB" id="A0A0K1N2Y6"/>
<protein>
    <recommendedName>
        <fullName evidence="6">YwiC-like family protein</fullName>
    </recommendedName>
</protein>
<dbReference type="eggNOG" id="ENOG502ZBRV">
    <property type="taxonomic scope" value="Bacteria"/>
</dbReference>
<keyword evidence="1" id="KW-1133">Transmembrane helix</keyword>
<reference evidence="2 5" key="2">
    <citation type="journal article" date="2019" name="J. Oral Microbiol.">
        <title>Role of OmpA1 and OmpA2 in Aggregatibacter actinomycetemcomitans and Aggregatibacter aphrophilus serum resistance.</title>
        <authorList>
            <person name="Lindholm M."/>
            <person name="Min Aung K."/>
            <person name="Nyunt Wai S."/>
            <person name="Oscarsson J."/>
        </authorList>
    </citation>
    <scope>NUCLEOTIDE SEQUENCE [LARGE SCALE GENOMIC DNA]</scope>
    <source>
        <strain evidence="2 5">HK83</strain>
    </source>
</reference>
<feature type="transmembrane region" description="Helical" evidence="1">
    <location>
        <begin position="60"/>
        <end position="81"/>
    </location>
</feature>
<sequence>MKLLISNQHGAIVMALMPFLYGMLLGRPIWQHVFFLLAWFSLYLMTYPFLNLFKGRNLELYIKWSWIYFFACVIFAIPVVVYNWHTVLFVVAMLPLVLVSIHYVKQKDERAFLNDLVGIIIFAIAGMGSYYFPDRAFDHNIWLVALYPSLFFIGTTLYVKSVMRERKNPLYLKFSIGFHVVCILVFLLFQQYLMAFAFVPPLIRAIWLPHKKLSVKQVGLTEMGISLLFFANLLYATL</sequence>
<feature type="transmembrane region" description="Helical" evidence="1">
    <location>
        <begin position="12"/>
        <end position="30"/>
    </location>
</feature>
<dbReference type="EMBL" id="UFSP01000004">
    <property type="protein sequence ID" value="SSZ30614.1"/>
    <property type="molecule type" value="Genomic_DNA"/>
</dbReference>
<reference evidence="3 4" key="1">
    <citation type="submission" date="2018-06" db="EMBL/GenBank/DDBJ databases">
        <authorList>
            <consortium name="Pathogen Informatics"/>
            <person name="Doyle S."/>
        </authorList>
    </citation>
    <scope>NUCLEOTIDE SEQUENCE [LARGE SCALE GENOMIC DNA]</scope>
    <source>
        <strain evidence="3 4">NCTC5908</strain>
    </source>
</reference>
<organism evidence="3 4">
    <name type="scientific">Aggregatibacter aphrophilus</name>
    <name type="common">Haemophilus aphrophilus</name>
    <dbReference type="NCBI Taxonomy" id="732"/>
    <lineage>
        <taxon>Bacteria</taxon>
        <taxon>Pseudomonadati</taxon>
        <taxon>Pseudomonadota</taxon>
        <taxon>Gammaproteobacteria</taxon>
        <taxon>Pasteurellales</taxon>
        <taxon>Pasteurellaceae</taxon>
        <taxon>Aggregatibacter</taxon>
    </lineage>
</organism>
<name>A0A0K1N2Y6_AGGAP</name>
<dbReference type="STRING" id="732.ADJ80_06455"/>
<feature type="transmembrane region" description="Helical" evidence="1">
    <location>
        <begin position="139"/>
        <end position="159"/>
    </location>
</feature>
<accession>A0A0K1N2Y6</accession>